<dbReference type="GeneID" id="18501057"/>
<dbReference type="EMBL" id="KF623294">
    <property type="protein sequence ID" value="AGX01885.1"/>
    <property type="molecule type" value="Genomic_DNA"/>
</dbReference>
<proteinExistence type="predicted"/>
<dbReference type="RefSeq" id="YP_009010215.1">
    <property type="nucleotide sequence ID" value="NC_023610.1"/>
</dbReference>
<organism evidence="1 2">
    <name type="scientific">Erwinia phage PhiEaH1</name>
    <dbReference type="NCBI Taxonomy" id="1401669"/>
    <lineage>
        <taxon>Viruses</taxon>
        <taxon>Duplodnaviria</taxon>
        <taxon>Heunggongvirae</taxon>
        <taxon>Uroviricota</taxon>
        <taxon>Caudoviricetes</taxon>
        <taxon>Chimalliviridae</taxon>
        <taxon>Iapetusvirus</taxon>
        <taxon>Iapetusvirus EaH1</taxon>
    </lineage>
</organism>
<dbReference type="Proteomes" id="UP000204235">
    <property type="component" value="Segment"/>
</dbReference>
<protein>
    <submittedName>
        <fullName evidence="1">Uncharacterized protein</fullName>
    </submittedName>
</protein>
<accession>W8CZY8</accession>
<evidence type="ECO:0000313" key="1">
    <source>
        <dbReference type="EMBL" id="AGX01885.1"/>
    </source>
</evidence>
<reference evidence="1 2" key="1">
    <citation type="journal article" date="2014" name="FEMS Microbiol. Lett.">
        <title>The genome of the Erwinia amylovora phage PhiEaH1 reveals greater diversity and broadens the applicability of phages for the treatment of fire blight.</title>
        <authorList>
            <person name="Meczker K."/>
            <person name="Domotor D."/>
            <person name="Vass J."/>
            <person name="Rakhely G."/>
            <person name="Schneider G."/>
            <person name="Kovacs T."/>
        </authorList>
    </citation>
    <scope>NUCLEOTIDE SEQUENCE [LARGE SCALE GENOMIC DNA]</scope>
</reference>
<name>W8CZY8_9CAUD</name>
<sequence length="107" mass="12588">MQIIRNYINRIELSNDDNQVFSLNMHPTDRQNLRVGQKYLMVTTMDQELKFFQVDGPLPNDVRELTEFYEDTYGRQMGFTGTVEYIAVTEADRDSHRVVDGETRLVH</sequence>
<keyword evidence="2" id="KW-1185">Reference proteome</keyword>
<dbReference type="KEGG" id="vg:18501057"/>
<evidence type="ECO:0000313" key="2">
    <source>
        <dbReference type="Proteomes" id="UP000204235"/>
    </source>
</evidence>